<dbReference type="GO" id="GO:0009007">
    <property type="term" value="F:site-specific DNA-methyltransferase (adenine-specific) activity"/>
    <property type="evidence" value="ECO:0007669"/>
    <property type="project" value="UniProtKB-EC"/>
</dbReference>
<dbReference type="PANTHER" id="PTHR30481:SF4">
    <property type="entry name" value="SITE-SPECIFIC DNA-METHYLTRANSFERASE (ADENINE-SPECIFIC)"/>
    <property type="match status" value="1"/>
</dbReference>
<comment type="catalytic activity">
    <reaction evidence="5">
        <text>a 2'-deoxyadenosine in DNA + S-adenosyl-L-methionine = an N(6)-methyl-2'-deoxyadenosine in DNA + S-adenosyl-L-homocysteine + H(+)</text>
        <dbReference type="Rhea" id="RHEA:15197"/>
        <dbReference type="Rhea" id="RHEA-COMP:12418"/>
        <dbReference type="Rhea" id="RHEA-COMP:12419"/>
        <dbReference type="ChEBI" id="CHEBI:15378"/>
        <dbReference type="ChEBI" id="CHEBI:57856"/>
        <dbReference type="ChEBI" id="CHEBI:59789"/>
        <dbReference type="ChEBI" id="CHEBI:90615"/>
        <dbReference type="ChEBI" id="CHEBI:90616"/>
        <dbReference type="EC" id="2.1.1.72"/>
    </reaction>
</comment>
<dbReference type="GO" id="GO:0009307">
    <property type="term" value="P:DNA restriction-modification system"/>
    <property type="evidence" value="ECO:0007669"/>
    <property type="project" value="InterPro"/>
</dbReference>
<dbReference type="AlphaFoldDB" id="A0A432ZSZ4"/>
<reference evidence="6 7" key="1">
    <citation type="journal article" date="2011" name="Front. Microbiol.">
        <title>Genomic signatures of strain selection and enhancement in Bacillus atrophaeus var. globigii, a historical biowarfare simulant.</title>
        <authorList>
            <person name="Gibbons H.S."/>
            <person name="Broomall S.M."/>
            <person name="McNew L.A."/>
            <person name="Daligault H."/>
            <person name="Chapman C."/>
            <person name="Bruce D."/>
            <person name="Karavis M."/>
            <person name="Krepps M."/>
            <person name="McGregor P.A."/>
            <person name="Hong C."/>
            <person name="Park K.H."/>
            <person name="Akmal A."/>
            <person name="Feldman A."/>
            <person name="Lin J.S."/>
            <person name="Chang W.E."/>
            <person name="Higgs B.W."/>
            <person name="Demirev P."/>
            <person name="Lindquist J."/>
            <person name="Liem A."/>
            <person name="Fochler E."/>
            <person name="Read T.D."/>
            <person name="Tapia R."/>
            <person name="Johnson S."/>
            <person name="Bishop-Lilly K.A."/>
            <person name="Detter C."/>
            <person name="Han C."/>
            <person name="Sozhamannan S."/>
            <person name="Rosenzweig C.N."/>
            <person name="Skowronski E.W."/>
        </authorList>
    </citation>
    <scope>NUCLEOTIDE SEQUENCE [LARGE SCALE GENOMIC DNA]</scope>
    <source>
        <strain evidence="6 7">CC-PW-9</strain>
    </source>
</reference>
<evidence type="ECO:0000256" key="3">
    <source>
        <dbReference type="ARBA" id="ARBA00022679"/>
    </source>
</evidence>
<evidence type="ECO:0000256" key="1">
    <source>
        <dbReference type="ARBA" id="ARBA00011900"/>
    </source>
</evidence>
<gene>
    <name evidence="6" type="ORF">CWI84_02210</name>
</gene>
<accession>A0A432ZSZ4</accession>
<organism evidence="6 7">
    <name type="scientific">Idiomarina tyrosinivorans</name>
    <dbReference type="NCBI Taxonomy" id="1445662"/>
    <lineage>
        <taxon>Bacteria</taxon>
        <taxon>Pseudomonadati</taxon>
        <taxon>Pseudomonadota</taxon>
        <taxon>Gammaproteobacteria</taxon>
        <taxon>Alteromonadales</taxon>
        <taxon>Idiomarinaceae</taxon>
        <taxon>Idiomarina</taxon>
    </lineage>
</organism>
<dbReference type="InterPro" id="IPR002052">
    <property type="entry name" value="DNA_methylase_N6_adenine_CS"/>
</dbReference>
<evidence type="ECO:0000256" key="2">
    <source>
        <dbReference type="ARBA" id="ARBA00022603"/>
    </source>
</evidence>
<keyword evidence="4" id="KW-0949">S-adenosyl-L-methionine</keyword>
<evidence type="ECO:0000313" key="7">
    <source>
        <dbReference type="Proteomes" id="UP000287996"/>
    </source>
</evidence>
<keyword evidence="2 6" id="KW-0489">Methyltransferase</keyword>
<dbReference type="Gene3D" id="3.40.50.150">
    <property type="entry name" value="Vaccinia Virus protein VP39"/>
    <property type="match status" value="1"/>
</dbReference>
<dbReference type="GO" id="GO:0043565">
    <property type="term" value="F:sequence-specific DNA binding"/>
    <property type="evidence" value="ECO:0007669"/>
    <property type="project" value="TreeGrafter"/>
</dbReference>
<evidence type="ECO:0000256" key="5">
    <source>
        <dbReference type="ARBA" id="ARBA00047942"/>
    </source>
</evidence>
<protein>
    <recommendedName>
        <fullName evidence="1">site-specific DNA-methyltransferase (adenine-specific)</fullName>
        <ecNumber evidence="1">2.1.1.72</ecNumber>
    </recommendedName>
</protein>
<dbReference type="Pfam" id="PF02086">
    <property type="entry name" value="MethyltransfD12"/>
    <property type="match status" value="1"/>
</dbReference>
<dbReference type="EMBL" id="PIQH01000002">
    <property type="protein sequence ID" value="RUO80948.1"/>
    <property type="molecule type" value="Genomic_DNA"/>
</dbReference>
<keyword evidence="3 6" id="KW-0808">Transferase</keyword>
<dbReference type="GO" id="GO:1904047">
    <property type="term" value="F:S-adenosyl-L-methionine binding"/>
    <property type="evidence" value="ECO:0007669"/>
    <property type="project" value="TreeGrafter"/>
</dbReference>
<proteinExistence type="predicted"/>
<dbReference type="EC" id="2.1.1.72" evidence="1"/>
<name>A0A432ZSZ4_9GAMM</name>
<dbReference type="SUPFAM" id="SSF53335">
    <property type="entry name" value="S-adenosyl-L-methionine-dependent methyltransferases"/>
    <property type="match status" value="1"/>
</dbReference>
<keyword evidence="7" id="KW-1185">Reference proteome</keyword>
<dbReference type="InterPro" id="IPR029063">
    <property type="entry name" value="SAM-dependent_MTases_sf"/>
</dbReference>
<dbReference type="Proteomes" id="UP000287996">
    <property type="component" value="Unassembled WGS sequence"/>
</dbReference>
<sequence>MKYPGGKGKSFPHIINLMPPHDCYIESHLGGGAVMRNKKPALKQIGIERDPVVVERWQRNYGDICTLIEGDAVEYLSKLELNSKTLIYIDPPYHPKTRKRKRVYRHDYVHHDHVRLLKLAKSLNCYVLISGYSNDLYESTLSDWNRHTFSSKAHDGNRDEVVWFNYEKPEHLHDSRYIGNTFREREVVKRRLGRLQDRISSLSLQERSALYQWMREQQAGEFKYD</sequence>
<dbReference type="PANTHER" id="PTHR30481">
    <property type="entry name" value="DNA ADENINE METHYLASE"/>
    <property type="match status" value="1"/>
</dbReference>
<dbReference type="RefSeq" id="WP_126840954.1">
    <property type="nucleotide sequence ID" value="NZ_PIQH01000002.1"/>
</dbReference>
<comment type="caution">
    <text evidence="6">The sequence shown here is derived from an EMBL/GenBank/DDBJ whole genome shotgun (WGS) entry which is preliminary data.</text>
</comment>
<dbReference type="OrthoDB" id="9805629at2"/>
<dbReference type="PROSITE" id="PS00092">
    <property type="entry name" value="N6_MTASE"/>
    <property type="match status" value="1"/>
</dbReference>
<evidence type="ECO:0000256" key="4">
    <source>
        <dbReference type="ARBA" id="ARBA00022691"/>
    </source>
</evidence>
<dbReference type="InterPro" id="IPR012327">
    <property type="entry name" value="MeTrfase_D12"/>
</dbReference>
<dbReference type="GO" id="GO:0032259">
    <property type="term" value="P:methylation"/>
    <property type="evidence" value="ECO:0007669"/>
    <property type="project" value="UniProtKB-KW"/>
</dbReference>
<evidence type="ECO:0000313" key="6">
    <source>
        <dbReference type="EMBL" id="RUO80948.1"/>
    </source>
</evidence>
<dbReference type="GO" id="GO:0006298">
    <property type="term" value="P:mismatch repair"/>
    <property type="evidence" value="ECO:0007669"/>
    <property type="project" value="TreeGrafter"/>
</dbReference>